<dbReference type="Gene3D" id="3.30.200.20">
    <property type="entry name" value="Phosphorylase Kinase, domain 1"/>
    <property type="match status" value="1"/>
</dbReference>
<evidence type="ECO:0000256" key="1">
    <source>
        <dbReference type="ARBA" id="ARBA00004167"/>
    </source>
</evidence>
<reference evidence="15" key="2">
    <citation type="journal article" date="2023" name="Science">
        <title>Genomic signatures of disease resistance in endangered staghorn corals.</title>
        <authorList>
            <person name="Vollmer S.V."/>
            <person name="Selwyn J.D."/>
            <person name="Despard B.A."/>
            <person name="Roesel C.L."/>
        </authorList>
    </citation>
    <scope>NUCLEOTIDE SEQUENCE</scope>
    <source>
        <strain evidence="15">K2</strain>
    </source>
</reference>
<accession>A0AAD9QH23</accession>
<keyword evidence="12" id="KW-0732">Signal</keyword>
<sequence>MYSRRLLIISFKLQLSLSLYGYLCNGNPSEKTVTEARCYANCLARNPAVNNEEQTCQTQDCKDRNKSSCLRSCEFLSVVKNFSSILGGDGAIPPAPTVANFTNITFTSITLEWEPVVNTSGNPVYIVEMAYSEGIGHFRSIYLSEVHIQPRCTISLLNLCASVGIPIFGRSRKANYDTMFFKFRIAVVTGNSSLAYGQQTNQTTLLKPDPVTNLIVKSMVYDATSSGDKIKMTVSWTPSQTEHLVSEYGVEVETSQGCPPPYLRRFLETSRPVTTFSVFISQQLKKCNLTLQVVKMSQTTPHRCATNMDYSFKGTVIWEPPAYPFKGVQQYSARLLVEKPEQQTGFKLIKNVATVTSSFSFTNLLPGTTYQIQVRVFFQDFLPGSEWRSLNISTPAINPDETAVRNLSASTFILSPTGDSLALNISWQEPSFNFSVLYDYQITYTIGRNKKSVENTNLTFLLIPGIPHGESILFQIEPLYDHEWVKGNEVFGKAKAPVPLEDNLVVRNAEVWDYLVEPENGTFAVNITWTGPAFDVGLCCYRASWQLSGYSNDKPFVKEVLLEKSVFRFNGIRPREIVTLELTPIYFNEYITGKVAKVQSTAPEPNEELVKVLRLTFDELKAGFNDTFRATIRWRKPLFKHSAVKHYLYKVLDTTQQRPKRDTGLQTNNTFVTVTGIPKAGAEFQVTPVFGTPAVTGKNSVIRLAWNDGSTKEAVSRQFSSIGIVGLAVGIIFFLLLGIFLVVWKRNERRKLKARRGLLSGKNALMIDHWEVDSQSLTLEEELGEGAFGKVYRGILKELNTLPLLPSVIVNAMKKSTSKESKEFIVAVKMLHDITDSEQRREFLEEIQLMKAVGSHKNIVNMVGCCTIEEPMFLLTEYVPYGDLLHYLRKHRGKVRECQGYESTGQYHRTYYDMYVIDGRKPAGISMQVSATFIQGLAFCLLLQVEDQPCSRFAEVLQECRSDVAGDTHPISSNSCSSVSAHMLICIGLSNSDPMATRGDRIYVNTPVGKKGDDRDVQILSVSKRKNSDQEIGTENKTITKDVENEEDRGEDGLTPADLMAFAWQISQGMEYLAKKGFVHRDLAARNVLVGDHKVVKVADFGLTRHVYEERVYQAKRNRKLPLKWMSIEAIFDQTFTTQSDVYNLMTKCWMESPNERPTFTKIREDLEIMMQKDNPYLDFDVLDESRDYYKVPSFNSAEEVENVDADETAVNDNTEASQYMGSDSRIGERTTSESTRCNLVDSNNTTYQVDMDVNENCEELNDPKVNLEAIELSLYRPRKRGDIF</sequence>
<keyword evidence="8 11" id="KW-0472">Membrane</keyword>
<evidence type="ECO:0000256" key="12">
    <source>
        <dbReference type="SAM" id="SignalP"/>
    </source>
</evidence>
<feature type="chain" id="PRO_5041978802" description="receptor protein-tyrosine kinase" evidence="12">
    <location>
        <begin position="19"/>
        <end position="1285"/>
    </location>
</feature>
<evidence type="ECO:0000256" key="9">
    <source>
        <dbReference type="ARBA" id="ARBA00023170"/>
    </source>
</evidence>
<keyword evidence="5" id="KW-0677">Repeat</keyword>
<dbReference type="PROSITE" id="PS50011">
    <property type="entry name" value="PROTEIN_KINASE_DOM"/>
    <property type="match status" value="1"/>
</dbReference>
<name>A0AAD9QH23_ACRCE</name>
<dbReference type="Pfam" id="PF07714">
    <property type="entry name" value="PK_Tyr_Ser-Thr"/>
    <property type="match status" value="1"/>
</dbReference>
<evidence type="ECO:0000259" key="13">
    <source>
        <dbReference type="PROSITE" id="PS50011"/>
    </source>
</evidence>
<dbReference type="InterPro" id="IPR003961">
    <property type="entry name" value="FN3_dom"/>
</dbReference>
<dbReference type="EC" id="2.7.10.1" evidence="2"/>
<dbReference type="GO" id="GO:0043235">
    <property type="term" value="C:receptor complex"/>
    <property type="evidence" value="ECO:0007669"/>
    <property type="project" value="TreeGrafter"/>
</dbReference>
<dbReference type="CDD" id="cd00063">
    <property type="entry name" value="FN3"/>
    <property type="match status" value="1"/>
</dbReference>
<feature type="domain" description="Fibronectin type-III" evidence="14">
    <location>
        <begin position="297"/>
        <end position="397"/>
    </location>
</feature>
<evidence type="ECO:0000256" key="7">
    <source>
        <dbReference type="ARBA" id="ARBA00022989"/>
    </source>
</evidence>
<dbReference type="InterPro" id="IPR013783">
    <property type="entry name" value="Ig-like_fold"/>
</dbReference>
<dbReference type="InterPro" id="IPR050122">
    <property type="entry name" value="RTK"/>
</dbReference>
<dbReference type="GO" id="GO:0005524">
    <property type="term" value="F:ATP binding"/>
    <property type="evidence" value="ECO:0007669"/>
    <property type="project" value="InterPro"/>
</dbReference>
<comment type="subcellular location">
    <subcellularLocation>
        <location evidence="1">Membrane</location>
        <topology evidence="1">Single-pass membrane protein</topology>
    </subcellularLocation>
</comment>
<dbReference type="InterPro" id="IPR020635">
    <property type="entry name" value="Tyr_kinase_cat_dom"/>
</dbReference>
<dbReference type="Gene3D" id="1.10.510.10">
    <property type="entry name" value="Transferase(Phosphotransferase) domain 1"/>
    <property type="match status" value="1"/>
</dbReference>
<dbReference type="InterPro" id="IPR011009">
    <property type="entry name" value="Kinase-like_dom_sf"/>
</dbReference>
<feature type="signal peptide" evidence="12">
    <location>
        <begin position="1"/>
        <end position="18"/>
    </location>
</feature>
<keyword evidence="10" id="KW-0325">Glycoprotein</keyword>
<keyword evidence="6 15" id="KW-0418">Kinase</keyword>
<dbReference type="GO" id="GO:0004714">
    <property type="term" value="F:transmembrane receptor protein tyrosine kinase activity"/>
    <property type="evidence" value="ECO:0007669"/>
    <property type="project" value="UniProtKB-EC"/>
</dbReference>
<evidence type="ECO:0000256" key="8">
    <source>
        <dbReference type="ARBA" id="ARBA00023136"/>
    </source>
</evidence>
<dbReference type="SMART" id="SM00219">
    <property type="entry name" value="TyrKc"/>
    <property type="match status" value="1"/>
</dbReference>
<keyword evidence="4 11" id="KW-0812">Transmembrane</keyword>
<keyword evidence="7 11" id="KW-1133">Transmembrane helix</keyword>
<dbReference type="InterPro" id="IPR001245">
    <property type="entry name" value="Ser-Thr/Tyr_kinase_cat_dom"/>
</dbReference>
<feature type="transmembrane region" description="Helical" evidence="11">
    <location>
        <begin position="722"/>
        <end position="744"/>
    </location>
</feature>
<protein>
    <recommendedName>
        <fullName evidence="2">receptor protein-tyrosine kinase</fullName>
        <ecNumber evidence="2">2.7.10.1</ecNumber>
    </recommendedName>
</protein>
<keyword evidence="9 15" id="KW-0675">Receptor</keyword>
<dbReference type="EMBL" id="JARQWQ010000034">
    <property type="protein sequence ID" value="KAK2561142.1"/>
    <property type="molecule type" value="Genomic_DNA"/>
</dbReference>
<dbReference type="GO" id="GO:0007169">
    <property type="term" value="P:cell surface receptor protein tyrosine kinase signaling pathway"/>
    <property type="evidence" value="ECO:0007669"/>
    <property type="project" value="TreeGrafter"/>
</dbReference>
<organism evidence="15 16">
    <name type="scientific">Acropora cervicornis</name>
    <name type="common">Staghorn coral</name>
    <dbReference type="NCBI Taxonomy" id="6130"/>
    <lineage>
        <taxon>Eukaryota</taxon>
        <taxon>Metazoa</taxon>
        <taxon>Cnidaria</taxon>
        <taxon>Anthozoa</taxon>
        <taxon>Hexacorallia</taxon>
        <taxon>Scleractinia</taxon>
        <taxon>Astrocoeniina</taxon>
        <taxon>Acroporidae</taxon>
        <taxon>Acropora</taxon>
    </lineage>
</organism>
<dbReference type="PANTHER" id="PTHR24416">
    <property type="entry name" value="TYROSINE-PROTEIN KINASE RECEPTOR"/>
    <property type="match status" value="1"/>
</dbReference>
<evidence type="ECO:0000313" key="15">
    <source>
        <dbReference type="EMBL" id="KAK2561142.1"/>
    </source>
</evidence>
<evidence type="ECO:0000256" key="5">
    <source>
        <dbReference type="ARBA" id="ARBA00022737"/>
    </source>
</evidence>
<dbReference type="PROSITE" id="PS50853">
    <property type="entry name" value="FN3"/>
    <property type="match status" value="1"/>
</dbReference>
<dbReference type="InterPro" id="IPR036116">
    <property type="entry name" value="FN3_sf"/>
</dbReference>
<keyword evidence="16" id="KW-1185">Reference proteome</keyword>
<reference evidence="15" key="1">
    <citation type="journal article" date="2023" name="G3 (Bethesda)">
        <title>Whole genome assembly and annotation of the endangered Caribbean coral Acropora cervicornis.</title>
        <authorList>
            <person name="Selwyn J.D."/>
            <person name="Vollmer S.V."/>
        </authorList>
    </citation>
    <scope>NUCLEOTIDE SEQUENCE</scope>
    <source>
        <strain evidence="15">K2</strain>
    </source>
</reference>
<dbReference type="InterPro" id="IPR000719">
    <property type="entry name" value="Prot_kinase_dom"/>
</dbReference>
<dbReference type="SUPFAM" id="SSF49265">
    <property type="entry name" value="Fibronectin type III"/>
    <property type="match status" value="3"/>
</dbReference>
<dbReference type="SUPFAM" id="SSF56112">
    <property type="entry name" value="Protein kinase-like (PK-like)"/>
    <property type="match status" value="1"/>
</dbReference>
<evidence type="ECO:0000313" key="16">
    <source>
        <dbReference type="Proteomes" id="UP001249851"/>
    </source>
</evidence>
<evidence type="ECO:0000256" key="2">
    <source>
        <dbReference type="ARBA" id="ARBA00011902"/>
    </source>
</evidence>
<evidence type="ECO:0000256" key="4">
    <source>
        <dbReference type="ARBA" id="ARBA00022692"/>
    </source>
</evidence>
<evidence type="ECO:0000256" key="6">
    <source>
        <dbReference type="ARBA" id="ARBA00022777"/>
    </source>
</evidence>
<gene>
    <name evidence="15" type="ORF">P5673_016283</name>
</gene>
<dbReference type="Proteomes" id="UP001249851">
    <property type="component" value="Unassembled WGS sequence"/>
</dbReference>
<keyword evidence="3" id="KW-0808">Transferase</keyword>
<evidence type="ECO:0000256" key="10">
    <source>
        <dbReference type="ARBA" id="ARBA00023180"/>
    </source>
</evidence>
<evidence type="ECO:0000259" key="14">
    <source>
        <dbReference type="PROSITE" id="PS50853"/>
    </source>
</evidence>
<proteinExistence type="predicted"/>
<comment type="caution">
    <text evidence="15">The sequence shown here is derived from an EMBL/GenBank/DDBJ whole genome shotgun (WGS) entry which is preliminary data.</text>
</comment>
<evidence type="ECO:0000256" key="11">
    <source>
        <dbReference type="SAM" id="Phobius"/>
    </source>
</evidence>
<dbReference type="PROSITE" id="PS00109">
    <property type="entry name" value="PROTEIN_KINASE_TYR"/>
    <property type="match status" value="1"/>
</dbReference>
<feature type="domain" description="Protein kinase" evidence="13">
    <location>
        <begin position="777"/>
        <end position="1285"/>
    </location>
</feature>
<dbReference type="InterPro" id="IPR008266">
    <property type="entry name" value="Tyr_kinase_AS"/>
</dbReference>
<dbReference type="Gene3D" id="2.60.40.10">
    <property type="entry name" value="Immunoglobulins"/>
    <property type="match status" value="1"/>
</dbReference>
<evidence type="ECO:0000256" key="3">
    <source>
        <dbReference type="ARBA" id="ARBA00022679"/>
    </source>
</evidence>
<dbReference type="GO" id="GO:0005886">
    <property type="term" value="C:plasma membrane"/>
    <property type="evidence" value="ECO:0007669"/>
    <property type="project" value="TreeGrafter"/>
</dbReference>
<dbReference type="CDD" id="cd00192">
    <property type="entry name" value="PTKc"/>
    <property type="match status" value="1"/>
</dbReference>
<dbReference type="PANTHER" id="PTHR24416:SF583">
    <property type="entry name" value="RECEPTOR PROTEIN-TYROSINE KINASE"/>
    <property type="match status" value="1"/>
</dbReference>